<keyword evidence="2" id="KW-1185">Reference proteome</keyword>
<protein>
    <submittedName>
        <fullName evidence="1">Uncharacterized protein</fullName>
    </submittedName>
</protein>
<accession>A0A3P7IRM8</accession>
<sequence length="81" mass="8923">MWWLLAVPAGAVALFGCGKVCHSECSAAVITSREDQNDQDDQEDQDVQANRAHVILEVIEVTKAVEGEEEGRVDLEDINRV</sequence>
<organism evidence="1 2">
    <name type="scientific">Strongylus vulgaris</name>
    <name type="common">Blood worm</name>
    <dbReference type="NCBI Taxonomy" id="40348"/>
    <lineage>
        <taxon>Eukaryota</taxon>
        <taxon>Metazoa</taxon>
        <taxon>Ecdysozoa</taxon>
        <taxon>Nematoda</taxon>
        <taxon>Chromadorea</taxon>
        <taxon>Rhabditida</taxon>
        <taxon>Rhabditina</taxon>
        <taxon>Rhabditomorpha</taxon>
        <taxon>Strongyloidea</taxon>
        <taxon>Strongylidae</taxon>
        <taxon>Strongylus</taxon>
    </lineage>
</organism>
<gene>
    <name evidence="1" type="ORF">SVUK_LOCUS10559</name>
</gene>
<dbReference type="EMBL" id="UYYB01095509">
    <property type="protein sequence ID" value="VDM75561.1"/>
    <property type="molecule type" value="Genomic_DNA"/>
</dbReference>
<proteinExistence type="predicted"/>
<reference evidence="1 2" key="1">
    <citation type="submission" date="2018-11" db="EMBL/GenBank/DDBJ databases">
        <authorList>
            <consortium name="Pathogen Informatics"/>
        </authorList>
    </citation>
    <scope>NUCLEOTIDE SEQUENCE [LARGE SCALE GENOMIC DNA]</scope>
</reference>
<dbReference type="AlphaFoldDB" id="A0A3P7IRM8"/>
<feature type="non-terminal residue" evidence="1">
    <location>
        <position position="81"/>
    </location>
</feature>
<evidence type="ECO:0000313" key="1">
    <source>
        <dbReference type="EMBL" id="VDM75561.1"/>
    </source>
</evidence>
<evidence type="ECO:0000313" key="2">
    <source>
        <dbReference type="Proteomes" id="UP000270094"/>
    </source>
</evidence>
<name>A0A3P7IRM8_STRVU</name>
<dbReference type="Proteomes" id="UP000270094">
    <property type="component" value="Unassembled WGS sequence"/>
</dbReference>